<dbReference type="AlphaFoldDB" id="A0A7S3WZM1"/>
<organism evidence="6">
    <name type="scientific">Strombidinopsis acuminata</name>
    <dbReference type="NCBI Taxonomy" id="141414"/>
    <lineage>
        <taxon>Eukaryota</taxon>
        <taxon>Sar</taxon>
        <taxon>Alveolata</taxon>
        <taxon>Ciliophora</taxon>
        <taxon>Intramacronucleata</taxon>
        <taxon>Spirotrichea</taxon>
        <taxon>Choreotrichia</taxon>
        <taxon>Choreotrichida</taxon>
        <taxon>Strombidinopsidae</taxon>
        <taxon>Strombidinopsis</taxon>
    </lineage>
</organism>
<evidence type="ECO:0000256" key="3">
    <source>
        <dbReference type="ARBA" id="ARBA00023212"/>
    </source>
</evidence>
<comment type="subcellular location">
    <subcellularLocation>
        <location evidence="1">Cytoplasm</location>
        <location evidence="1">Cytoskeleton</location>
    </subcellularLocation>
</comment>
<dbReference type="PROSITE" id="PS51460">
    <property type="entry name" value="GAR"/>
    <property type="match status" value="1"/>
</dbReference>
<dbReference type="EMBL" id="HBIQ01084371">
    <property type="protein sequence ID" value="CAE0586001.1"/>
    <property type="molecule type" value="Transcribed_RNA"/>
</dbReference>
<proteinExistence type="predicted"/>
<dbReference type="SUPFAM" id="SSF143575">
    <property type="entry name" value="GAS2 domain-like"/>
    <property type="match status" value="1"/>
</dbReference>
<reference evidence="6" key="1">
    <citation type="submission" date="2021-01" db="EMBL/GenBank/DDBJ databases">
        <authorList>
            <person name="Corre E."/>
            <person name="Pelletier E."/>
            <person name="Niang G."/>
            <person name="Scheremetjew M."/>
            <person name="Finn R."/>
            <person name="Kale V."/>
            <person name="Holt S."/>
            <person name="Cochrane G."/>
            <person name="Meng A."/>
            <person name="Brown T."/>
            <person name="Cohen L."/>
        </authorList>
    </citation>
    <scope>NUCLEOTIDE SEQUENCE</scope>
    <source>
        <strain evidence="6">SPMC142</strain>
    </source>
</reference>
<gene>
    <name evidence="6" type="ORF">SACU0126_LOCUS26980</name>
</gene>
<dbReference type="InterPro" id="IPR036534">
    <property type="entry name" value="GAR_dom_sf"/>
</dbReference>
<dbReference type="GO" id="GO:0008017">
    <property type="term" value="F:microtubule binding"/>
    <property type="evidence" value="ECO:0007669"/>
    <property type="project" value="InterPro"/>
</dbReference>
<dbReference type="InterPro" id="IPR003108">
    <property type="entry name" value="GAR_dom"/>
</dbReference>
<evidence type="ECO:0000256" key="2">
    <source>
        <dbReference type="ARBA" id="ARBA00022490"/>
    </source>
</evidence>
<dbReference type="GO" id="GO:0005856">
    <property type="term" value="C:cytoskeleton"/>
    <property type="evidence" value="ECO:0007669"/>
    <property type="project" value="UniProtKB-SubCell"/>
</dbReference>
<evidence type="ECO:0000313" key="6">
    <source>
        <dbReference type="EMBL" id="CAE0586001.1"/>
    </source>
</evidence>
<dbReference type="Pfam" id="PF02187">
    <property type="entry name" value="GAS2"/>
    <property type="match status" value="1"/>
</dbReference>
<protein>
    <recommendedName>
        <fullName evidence="5">GAR domain-containing protein</fullName>
    </recommendedName>
</protein>
<keyword evidence="3" id="KW-0206">Cytoskeleton</keyword>
<keyword evidence="2" id="KW-0963">Cytoplasm</keyword>
<accession>A0A7S3WZM1</accession>
<dbReference type="Gene3D" id="3.30.920.20">
    <property type="entry name" value="Gas2-like domain"/>
    <property type="match status" value="1"/>
</dbReference>
<evidence type="ECO:0000256" key="4">
    <source>
        <dbReference type="SAM" id="MobiDB-lite"/>
    </source>
</evidence>
<name>A0A7S3WZM1_9SPIT</name>
<evidence type="ECO:0000256" key="1">
    <source>
        <dbReference type="ARBA" id="ARBA00004245"/>
    </source>
</evidence>
<evidence type="ECO:0000259" key="5">
    <source>
        <dbReference type="PROSITE" id="PS51460"/>
    </source>
</evidence>
<feature type="region of interest" description="Disordered" evidence="4">
    <location>
        <begin position="172"/>
        <end position="191"/>
    </location>
</feature>
<sequence>MAREHNSQMDAAKQELHQQLLTAEQIIHELEQTVYTSKNTSLDLLKALKDAEYQVDTLKQYVIDLKSRIAVYIPVKGDPIDKKLAEYINNYPDRQKLKIMFMRESEGVYQFGTKRVAVKVEKDKISIRVGGGYLSLDEFLDQYTPVELEKLERKDPLKRFSEKVAVQKTIAGKERMESSPVRGRAKSPVKI</sequence>
<feature type="domain" description="GAR" evidence="5">
    <location>
        <begin position="75"/>
        <end position="147"/>
    </location>
</feature>